<sequence length="66" mass="7751">MIKTLSKARKQERIKFRIPRSVQDCIPIRRIWADGIFQVGHQFSKTWSFTDINYCVAEQSGVSFCK</sequence>
<evidence type="ECO:0000313" key="1">
    <source>
        <dbReference type="EMBL" id="MBE5038815.1"/>
    </source>
</evidence>
<name>A0ABR9R7M9_9FIRM</name>
<comment type="caution">
    <text evidence="1">The sequence shown here is derived from an EMBL/GenBank/DDBJ whole genome shotgun (WGS) entry which is preliminary data.</text>
</comment>
<organism evidence="1 2">
    <name type="scientific">Gemmiger gallinarum</name>
    <dbReference type="NCBI Taxonomy" id="2779354"/>
    <lineage>
        <taxon>Bacteria</taxon>
        <taxon>Bacillati</taxon>
        <taxon>Bacillota</taxon>
        <taxon>Clostridia</taxon>
        <taxon>Eubacteriales</taxon>
        <taxon>Gemmiger</taxon>
    </lineage>
</organism>
<accession>A0ABR9R7M9</accession>
<dbReference type="RefSeq" id="WP_193503343.1">
    <property type="nucleotide sequence ID" value="NZ_JADCKC010000005.1"/>
</dbReference>
<proteinExistence type="predicted"/>
<dbReference type="Proteomes" id="UP000768567">
    <property type="component" value="Unassembled WGS sequence"/>
</dbReference>
<evidence type="ECO:0000313" key="2">
    <source>
        <dbReference type="Proteomes" id="UP000768567"/>
    </source>
</evidence>
<reference evidence="1 2" key="1">
    <citation type="submission" date="2020-10" db="EMBL/GenBank/DDBJ databases">
        <title>ChiBAC.</title>
        <authorList>
            <person name="Zenner C."/>
            <person name="Hitch T.C.A."/>
            <person name="Clavel T."/>
        </authorList>
    </citation>
    <scope>NUCLEOTIDE SEQUENCE [LARGE SCALE GENOMIC DNA]</scope>
    <source>
        <strain evidence="1 2">DSM 109015</strain>
    </source>
</reference>
<keyword evidence="2" id="KW-1185">Reference proteome</keyword>
<dbReference type="EMBL" id="JADCKC010000005">
    <property type="protein sequence ID" value="MBE5038815.1"/>
    <property type="molecule type" value="Genomic_DNA"/>
</dbReference>
<gene>
    <name evidence="1" type="ORF">INF35_13565</name>
</gene>
<protein>
    <submittedName>
        <fullName evidence="1">Uncharacterized protein</fullName>
    </submittedName>
</protein>